<dbReference type="InterPro" id="IPR036388">
    <property type="entry name" value="WH-like_DNA-bd_sf"/>
</dbReference>
<comment type="caution">
    <text evidence="1">The sequence shown here is derived from an EMBL/GenBank/DDBJ whole genome shotgun (WGS) entry which is preliminary data.</text>
</comment>
<dbReference type="Proteomes" id="UP000295221">
    <property type="component" value="Unassembled WGS sequence"/>
</dbReference>
<dbReference type="OrthoDB" id="9809515at2"/>
<reference evidence="1 2" key="1">
    <citation type="submission" date="2019-03" db="EMBL/GenBank/DDBJ databases">
        <title>Genomic Encyclopedia of Type Strains, Phase IV (KMG-IV): sequencing the most valuable type-strain genomes for metagenomic binning, comparative biology and taxonomic classification.</title>
        <authorList>
            <person name="Goeker M."/>
        </authorList>
    </citation>
    <scope>NUCLEOTIDE SEQUENCE [LARGE SCALE GENOMIC DNA]</scope>
    <source>
        <strain evidence="1 2">DSM 24179</strain>
    </source>
</reference>
<dbReference type="InterPro" id="IPR009057">
    <property type="entry name" value="Homeodomain-like_sf"/>
</dbReference>
<evidence type="ECO:0000313" key="2">
    <source>
        <dbReference type="Proteomes" id="UP000295221"/>
    </source>
</evidence>
<name>A0A4R2GFU4_9BACT</name>
<dbReference type="Pfam" id="PF04255">
    <property type="entry name" value="DUF433"/>
    <property type="match status" value="1"/>
</dbReference>
<dbReference type="SUPFAM" id="SSF46689">
    <property type="entry name" value="Homeodomain-like"/>
    <property type="match status" value="1"/>
</dbReference>
<dbReference type="Gene3D" id="1.10.10.10">
    <property type="entry name" value="Winged helix-like DNA-binding domain superfamily/Winged helix DNA-binding domain"/>
    <property type="match status" value="1"/>
</dbReference>
<keyword evidence="2" id="KW-1185">Reference proteome</keyword>
<dbReference type="PANTHER" id="PTHR34849">
    <property type="entry name" value="SSL5025 PROTEIN"/>
    <property type="match status" value="1"/>
</dbReference>
<gene>
    <name evidence="1" type="ORF">EV194_11129</name>
</gene>
<dbReference type="AlphaFoldDB" id="A0A4R2GFU4"/>
<dbReference type="PANTHER" id="PTHR34849:SF3">
    <property type="entry name" value="SSR2962 PROTEIN"/>
    <property type="match status" value="1"/>
</dbReference>
<sequence length="76" mass="8488">MTNWKLHIASDPQILYGKPIIKNTRIPVDLILEKLANGDSQQEILQAYPNLTQDDIVASLLFAADTIKNEIILKAS</sequence>
<evidence type="ECO:0000313" key="1">
    <source>
        <dbReference type="EMBL" id="TCO06913.1"/>
    </source>
</evidence>
<accession>A0A4R2GFU4</accession>
<dbReference type="RefSeq" id="WP_132434509.1">
    <property type="nucleotide sequence ID" value="NZ_SLWK01000011.1"/>
</dbReference>
<organism evidence="1 2">
    <name type="scientific">Natronoflexus pectinivorans</name>
    <dbReference type="NCBI Taxonomy" id="682526"/>
    <lineage>
        <taxon>Bacteria</taxon>
        <taxon>Pseudomonadati</taxon>
        <taxon>Bacteroidota</taxon>
        <taxon>Bacteroidia</taxon>
        <taxon>Marinilabiliales</taxon>
        <taxon>Marinilabiliaceae</taxon>
        <taxon>Natronoflexus</taxon>
    </lineage>
</organism>
<dbReference type="InterPro" id="IPR007367">
    <property type="entry name" value="DUF433"/>
</dbReference>
<proteinExistence type="predicted"/>
<dbReference type="EMBL" id="SLWK01000011">
    <property type="protein sequence ID" value="TCO06913.1"/>
    <property type="molecule type" value="Genomic_DNA"/>
</dbReference>
<protein>
    <submittedName>
        <fullName evidence="1">Uncharacterized protein (DUF433 family)</fullName>
    </submittedName>
</protein>